<dbReference type="EMBL" id="LFZX01000012">
    <property type="protein sequence ID" value="KNC68735.1"/>
    <property type="molecule type" value="Genomic_DNA"/>
</dbReference>
<evidence type="ECO:0000313" key="2">
    <source>
        <dbReference type="EMBL" id="KNC68735.1"/>
    </source>
</evidence>
<protein>
    <submittedName>
        <fullName evidence="2">Uncharacterized protein</fullName>
    </submittedName>
</protein>
<evidence type="ECO:0000256" key="1">
    <source>
        <dbReference type="SAM" id="SignalP"/>
    </source>
</evidence>
<evidence type="ECO:0000313" key="3">
    <source>
        <dbReference type="Proteomes" id="UP000036850"/>
    </source>
</evidence>
<dbReference type="Proteomes" id="UP000036850">
    <property type="component" value="Unassembled WGS sequence"/>
</dbReference>
<accession>A0A0L0EWE0</accession>
<keyword evidence="1" id="KW-0732">Signal</keyword>
<dbReference type="AlphaFoldDB" id="A0A0L0EWE0"/>
<reference evidence="3" key="1">
    <citation type="submission" date="2015-07" db="EMBL/GenBank/DDBJ databases">
        <title>Draft genome sequence of a Pseudoalteromonas rubra strain, OCN096, isolated from Kaneohe Bay, Oahu, Hawaii.</title>
        <authorList>
            <person name="Beurmann S."/>
            <person name="Ushijima B."/>
            <person name="Belcaid M."/>
            <person name="Callahan S.M."/>
            <person name="Aeby G.S."/>
        </authorList>
    </citation>
    <scope>NUCLEOTIDE SEQUENCE [LARGE SCALE GENOMIC DNA]</scope>
    <source>
        <strain evidence="3">OCN096</strain>
    </source>
</reference>
<name>A0A0L0EWE0_9GAMM</name>
<organism evidence="2 3">
    <name type="scientific">Pseudoalteromonas rubra</name>
    <dbReference type="NCBI Taxonomy" id="43658"/>
    <lineage>
        <taxon>Bacteria</taxon>
        <taxon>Pseudomonadati</taxon>
        <taxon>Pseudomonadota</taxon>
        <taxon>Gammaproteobacteria</taxon>
        <taxon>Alteromonadales</taxon>
        <taxon>Pseudoalteromonadaceae</taxon>
        <taxon>Pseudoalteromonas</taxon>
    </lineage>
</organism>
<sequence length="115" mass="12465">MRTHLLRAAIGVCMAGSAFAAQATIFTCSGVVTSVASHNGNFEVRYNSERTGNQMEPVIIYSTHTYLLGPVLKAIEAGQDSRTVYNLVIENRDGGNTRCYDGESENALIGISEKY</sequence>
<dbReference type="OrthoDB" id="6311075at2"/>
<feature type="chain" id="PRO_5005538453" evidence="1">
    <location>
        <begin position="21"/>
        <end position="115"/>
    </location>
</feature>
<gene>
    <name evidence="2" type="ORF">AC626_03020</name>
</gene>
<feature type="signal peptide" evidence="1">
    <location>
        <begin position="1"/>
        <end position="20"/>
    </location>
</feature>
<proteinExistence type="predicted"/>
<dbReference type="PATRIC" id="fig|43658.6.peg.213"/>
<comment type="caution">
    <text evidence="2">The sequence shown here is derived from an EMBL/GenBank/DDBJ whole genome shotgun (WGS) entry which is preliminary data.</text>
</comment>